<dbReference type="PATRIC" id="fig|1283301.3.peg.7554"/>
<organism evidence="2 3">
    <name type="scientific">Streptomyces afghaniensis 772</name>
    <dbReference type="NCBI Taxonomy" id="1283301"/>
    <lineage>
        <taxon>Bacteria</taxon>
        <taxon>Bacillati</taxon>
        <taxon>Actinomycetota</taxon>
        <taxon>Actinomycetes</taxon>
        <taxon>Kitasatosporales</taxon>
        <taxon>Streptomycetaceae</taxon>
        <taxon>Streptomyces</taxon>
    </lineage>
</organism>
<evidence type="ECO:0000313" key="2">
    <source>
        <dbReference type="EMBL" id="EPJ35327.1"/>
    </source>
</evidence>
<keyword evidence="3" id="KW-1185">Reference proteome</keyword>
<reference evidence="2 3" key="1">
    <citation type="submission" date="2013-02" db="EMBL/GenBank/DDBJ databases">
        <title>Draft Genome Sequence of Streptomyces afghaniensis, Which Produces Compounds of the Julimycin B-Complex.</title>
        <authorList>
            <person name="Gruening B.A."/>
            <person name="Praeg A."/>
            <person name="Erxleben A."/>
            <person name="Guenther S."/>
            <person name="Fiedler H.-P."/>
            <person name="Goodfellow M."/>
            <person name="Mueller M."/>
        </authorList>
    </citation>
    <scope>NUCLEOTIDE SEQUENCE [LARGE SCALE GENOMIC DNA]</scope>
    <source>
        <strain evidence="2 3">772</strain>
    </source>
</reference>
<dbReference type="AlphaFoldDB" id="S4MPH1"/>
<protein>
    <submittedName>
        <fullName evidence="2">Uncharacterized protein</fullName>
    </submittedName>
</protein>
<evidence type="ECO:0000256" key="1">
    <source>
        <dbReference type="SAM" id="MobiDB-lite"/>
    </source>
</evidence>
<evidence type="ECO:0000313" key="3">
    <source>
        <dbReference type="Proteomes" id="UP000015001"/>
    </source>
</evidence>
<sequence length="41" mass="4462">MRTLQADSTVRDAPGPSRSTGTLPSSYRLFVRLLGTNNLPD</sequence>
<name>S4MPH1_9ACTN</name>
<dbReference type="EMBL" id="AOPY01001645">
    <property type="protein sequence ID" value="EPJ35327.1"/>
    <property type="molecule type" value="Genomic_DNA"/>
</dbReference>
<gene>
    <name evidence="2" type="ORF">STAFG_7612</name>
</gene>
<comment type="caution">
    <text evidence="2">The sequence shown here is derived from an EMBL/GenBank/DDBJ whole genome shotgun (WGS) entry which is preliminary data.</text>
</comment>
<dbReference type="HOGENOM" id="CLU_3277026_0_0_11"/>
<dbReference type="Proteomes" id="UP000015001">
    <property type="component" value="Unassembled WGS sequence"/>
</dbReference>
<proteinExistence type="predicted"/>
<feature type="region of interest" description="Disordered" evidence="1">
    <location>
        <begin position="1"/>
        <end position="24"/>
    </location>
</feature>
<accession>S4MPH1</accession>